<evidence type="ECO:0000256" key="2">
    <source>
        <dbReference type="ARBA" id="ARBA00022670"/>
    </source>
</evidence>
<feature type="domain" description="Peptidase S9 prolyl oligopeptidase catalytic" evidence="5">
    <location>
        <begin position="453"/>
        <end position="664"/>
    </location>
</feature>
<dbReference type="OrthoDB" id="108903at2"/>
<dbReference type="InterPro" id="IPR029058">
    <property type="entry name" value="AB_hydrolase_fold"/>
</dbReference>
<gene>
    <name evidence="6" type="ORF">CF651_15590</name>
</gene>
<dbReference type="RefSeq" id="WP_094015792.1">
    <property type="nucleotide sequence ID" value="NZ_NMQW01000022.1"/>
</dbReference>
<dbReference type="InterPro" id="IPR011042">
    <property type="entry name" value="6-blade_b-propeller_TolB-like"/>
</dbReference>
<dbReference type="Pfam" id="PF07676">
    <property type="entry name" value="PD40"/>
    <property type="match status" value="2"/>
</dbReference>
<organism evidence="6 7">
    <name type="scientific">Paenibacillus rigui</name>
    <dbReference type="NCBI Taxonomy" id="554312"/>
    <lineage>
        <taxon>Bacteria</taxon>
        <taxon>Bacillati</taxon>
        <taxon>Bacillota</taxon>
        <taxon>Bacilli</taxon>
        <taxon>Bacillales</taxon>
        <taxon>Paenibacillaceae</taxon>
        <taxon>Paenibacillus</taxon>
    </lineage>
</organism>
<keyword evidence="2" id="KW-0645">Protease</keyword>
<dbReference type="SUPFAM" id="SSF53474">
    <property type="entry name" value="alpha/beta-Hydrolases"/>
    <property type="match status" value="1"/>
</dbReference>
<keyword evidence="4" id="KW-0720">Serine protease</keyword>
<dbReference type="Gene3D" id="2.120.10.30">
    <property type="entry name" value="TolB, C-terminal domain"/>
    <property type="match status" value="2"/>
</dbReference>
<evidence type="ECO:0000256" key="1">
    <source>
        <dbReference type="ARBA" id="ARBA00010040"/>
    </source>
</evidence>
<sequence>MQKRYVAVEDLYSYQWVSDPSVCPQTGAIAYVHKTIDQEKNTYRTNVRLVALDGSSDRPFTYGDKDELPAWSPAGSELAFLRTTDQGKQLWLIPLNGGEARQLTHVKRGIGSFVWSPDGKRIAFTTRVSEGAVDGAEAALENNGKAHDRGQVIDRTTPKAEGSGWWDGLYSHLYVLELASGQIRQVTSGNFDVALPFWSPDGSRLSFLAKKVDVPSLDPDLLTFSDIYRIRSDGGGLEKLTDSTLSISQAGYSPDGQTIVLIGNDRIYGSATQNRIYTVPASGGKPVCVNEPQELQLGNFALSDMKAAAASTALWFTAAGDVYLLGSLRGNVQIGRFSMDGTYKEITRGDREFYQLTMTSDGRYLVAAASDPARPGDLYRIDTHTGEELRLTSGNDELLESLEVSVPESFWFEASDGRSVQGWLMKPVGMVPGEKYPMLLNIHGGPHALYANSYSHEFQTMASQGYVVLYLNPRGSFGYGQDFVKACRGDFGGRDYHDLMDAVDHVAGTCGFVDETRLGVTGGSYGGFMTNWIVGHTDRFRAAVTDRSISNWLSFYGMSDIGISYTEGEIEGNPWEDADKLWKHSPLAYAAHIHTPLLILHGEHDLRCPIEQAEQLYVALKRLGKRTQLVRFPGSNHALPRSGKPSLRVERLNRIMRWFQEHIES</sequence>
<dbReference type="InterPro" id="IPR001375">
    <property type="entry name" value="Peptidase_S9_cat"/>
</dbReference>
<evidence type="ECO:0000259" key="5">
    <source>
        <dbReference type="Pfam" id="PF00326"/>
    </source>
</evidence>
<reference evidence="6 7" key="1">
    <citation type="submission" date="2017-07" db="EMBL/GenBank/DDBJ databases">
        <title>Genome sequencing and assembly of Paenibacillus rigui.</title>
        <authorList>
            <person name="Mayilraj S."/>
        </authorList>
    </citation>
    <scope>NUCLEOTIDE SEQUENCE [LARGE SCALE GENOMIC DNA]</scope>
    <source>
        <strain evidence="6 7">JCM 16352</strain>
    </source>
</reference>
<dbReference type="GO" id="GO:0006508">
    <property type="term" value="P:proteolysis"/>
    <property type="evidence" value="ECO:0007669"/>
    <property type="project" value="UniProtKB-KW"/>
</dbReference>
<name>A0A229UQ77_9BACL</name>
<dbReference type="InterPro" id="IPR011659">
    <property type="entry name" value="WD40"/>
</dbReference>
<accession>A0A229UQ77</accession>
<keyword evidence="7" id="KW-1185">Reference proteome</keyword>
<dbReference type="SUPFAM" id="SSF82171">
    <property type="entry name" value="DPP6 N-terminal domain-like"/>
    <property type="match status" value="1"/>
</dbReference>
<evidence type="ECO:0000256" key="4">
    <source>
        <dbReference type="ARBA" id="ARBA00022825"/>
    </source>
</evidence>
<dbReference type="FunFam" id="3.40.50.1820:FF:000028">
    <property type="entry name" value="S9 family peptidase"/>
    <property type="match status" value="1"/>
</dbReference>
<comment type="caution">
    <text evidence="6">The sequence shown here is derived from an EMBL/GenBank/DDBJ whole genome shotgun (WGS) entry which is preliminary data.</text>
</comment>
<evidence type="ECO:0000313" key="7">
    <source>
        <dbReference type="Proteomes" id="UP000215509"/>
    </source>
</evidence>
<keyword evidence="3" id="KW-0378">Hydrolase</keyword>
<dbReference type="Gene3D" id="3.40.50.1820">
    <property type="entry name" value="alpha/beta hydrolase"/>
    <property type="match status" value="1"/>
</dbReference>
<dbReference type="Pfam" id="PF00326">
    <property type="entry name" value="Peptidase_S9"/>
    <property type="match status" value="1"/>
</dbReference>
<dbReference type="Proteomes" id="UP000215509">
    <property type="component" value="Unassembled WGS sequence"/>
</dbReference>
<comment type="similarity">
    <text evidence="1">Belongs to the peptidase S9C family.</text>
</comment>
<dbReference type="PANTHER" id="PTHR42776:SF27">
    <property type="entry name" value="DIPEPTIDYL PEPTIDASE FAMILY MEMBER 6"/>
    <property type="match status" value="1"/>
</dbReference>
<dbReference type="AlphaFoldDB" id="A0A229UQ77"/>
<proteinExistence type="inferred from homology"/>
<dbReference type="EMBL" id="NMQW01000022">
    <property type="protein sequence ID" value="OXM85431.1"/>
    <property type="molecule type" value="Genomic_DNA"/>
</dbReference>
<dbReference type="GO" id="GO:0004252">
    <property type="term" value="F:serine-type endopeptidase activity"/>
    <property type="evidence" value="ECO:0007669"/>
    <property type="project" value="TreeGrafter"/>
</dbReference>
<protein>
    <submittedName>
        <fullName evidence="6">Peptidase S9 family protein</fullName>
    </submittedName>
</protein>
<dbReference type="PANTHER" id="PTHR42776">
    <property type="entry name" value="SERINE PEPTIDASE S9 FAMILY MEMBER"/>
    <property type="match status" value="1"/>
</dbReference>
<evidence type="ECO:0000313" key="6">
    <source>
        <dbReference type="EMBL" id="OXM85431.1"/>
    </source>
</evidence>
<evidence type="ECO:0000256" key="3">
    <source>
        <dbReference type="ARBA" id="ARBA00022801"/>
    </source>
</evidence>